<dbReference type="InterPro" id="IPR015424">
    <property type="entry name" value="PyrdxlP-dep_Trfase"/>
</dbReference>
<dbReference type="SUPFAM" id="SSF53383">
    <property type="entry name" value="PLP-dependent transferases"/>
    <property type="match status" value="1"/>
</dbReference>
<evidence type="ECO:0000256" key="3">
    <source>
        <dbReference type="PIRSR" id="PIRSR000390-2"/>
    </source>
</evidence>
<organism evidence="5 6">
    <name type="scientific">Campylobacter lanienae NCTC 13004</name>
    <dbReference type="NCBI Taxonomy" id="1031753"/>
    <lineage>
        <taxon>Bacteria</taxon>
        <taxon>Pseudomonadati</taxon>
        <taxon>Campylobacterota</taxon>
        <taxon>Epsilonproteobacteria</taxon>
        <taxon>Campylobacterales</taxon>
        <taxon>Campylobacteraceae</taxon>
        <taxon>Campylobacter</taxon>
    </lineage>
</organism>
<comment type="similarity">
    <text evidence="1 4">Belongs to the DegT/DnrJ/EryC1 family.</text>
</comment>
<evidence type="ECO:0000313" key="6">
    <source>
        <dbReference type="Proteomes" id="UP000202031"/>
    </source>
</evidence>
<dbReference type="EC" id="2.6.1.34" evidence="5"/>
<keyword evidence="3 4" id="KW-0663">Pyridoxal phosphate</keyword>
<dbReference type="AlphaFoldDB" id="A0A1X9SNS4"/>
<proteinExistence type="inferred from homology"/>
<dbReference type="PIRSF" id="PIRSF000390">
    <property type="entry name" value="PLP_StrS"/>
    <property type="match status" value="1"/>
</dbReference>
<dbReference type="Pfam" id="PF01041">
    <property type="entry name" value="DegT_DnrJ_EryC1"/>
    <property type="match status" value="1"/>
</dbReference>
<dbReference type="Gene3D" id="3.90.1150.10">
    <property type="entry name" value="Aspartate Aminotransferase, domain 1"/>
    <property type="match status" value="1"/>
</dbReference>
<keyword evidence="5" id="KW-0032">Aminotransferase</keyword>
<dbReference type="GeneID" id="46921625"/>
<dbReference type="KEGG" id="clx:CLAN_1156"/>
<dbReference type="GO" id="GO:0000271">
    <property type="term" value="P:polysaccharide biosynthetic process"/>
    <property type="evidence" value="ECO:0007669"/>
    <property type="project" value="TreeGrafter"/>
</dbReference>
<dbReference type="RefSeq" id="WP_096030161.1">
    <property type="nucleotide sequence ID" value="NZ_CP015578.1"/>
</dbReference>
<dbReference type="InterPro" id="IPR015421">
    <property type="entry name" value="PyrdxlP-dep_Trfase_major"/>
</dbReference>
<feature type="modified residue" description="N6-(pyridoxal phosphate)lysine" evidence="3">
    <location>
        <position position="185"/>
    </location>
</feature>
<reference evidence="6" key="1">
    <citation type="journal article" date="2017" name="Genome Biol. Evol.">
        <title>Comparative Genomic Analysis Identifies a Campylobacter Clade Deficient in Selenium Metabolism.</title>
        <authorList>
            <person name="Miller W.G."/>
            <person name="Yee E."/>
            <person name="Lopes B.S."/>
            <person name="Chapman M.H."/>
            <person name="Huynh S."/>
            <person name="Bono J.L."/>
            <person name="Parker C.T."/>
            <person name="Strachan N.J.C."/>
            <person name="Forbes K.J."/>
        </authorList>
    </citation>
    <scope>NUCLEOTIDE SEQUENCE [LARGE SCALE GENOMIC DNA]</scope>
    <source>
        <strain evidence="6">NCTC 13004</strain>
    </source>
</reference>
<evidence type="ECO:0000256" key="2">
    <source>
        <dbReference type="PIRSR" id="PIRSR000390-1"/>
    </source>
</evidence>
<evidence type="ECO:0000256" key="4">
    <source>
        <dbReference type="RuleBase" id="RU004508"/>
    </source>
</evidence>
<accession>A0A1X9SNS4</accession>
<dbReference type="InterPro" id="IPR015422">
    <property type="entry name" value="PyrdxlP-dep_Trfase_small"/>
</dbReference>
<reference evidence="6" key="2">
    <citation type="journal article" date="2017" name="Genome Biol. Evol.">
        <title>Comparative genomic analysis identifies a Campylobacter clade deficient in selenium metabolism.</title>
        <authorList>
            <person name="Miller W.G."/>
            <person name="Yee E."/>
            <person name="Lopes B.S."/>
            <person name="Chapman M.H."/>
            <person name="Huynh S."/>
            <person name="Bono J.L."/>
            <person name="Parker C.T."/>
            <person name="Strachan N.J.C."/>
            <person name="Forbes K.J."/>
        </authorList>
    </citation>
    <scope>NUCLEOTIDE SEQUENCE [LARGE SCALE GENOMIC DNA]</scope>
    <source>
        <strain evidence="6">NCTC 13004</strain>
    </source>
</reference>
<evidence type="ECO:0000313" key="5">
    <source>
        <dbReference type="EMBL" id="ARQ97882.1"/>
    </source>
</evidence>
<dbReference type="PANTHER" id="PTHR30244:SF34">
    <property type="entry name" value="DTDP-4-AMINO-4,6-DIDEOXYGALACTOSE TRANSAMINASE"/>
    <property type="match status" value="1"/>
</dbReference>
<keyword evidence="5" id="KW-0808">Transferase</keyword>
<dbReference type="CDD" id="cd00616">
    <property type="entry name" value="AHBA_syn"/>
    <property type="match status" value="1"/>
</dbReference>
<sequence>MPRIFLSAPYMGGNEERYVKEVFESNYIAPLGEFVDRFEQSIKDYCQISNALALNSATAGLHLALRTLGIRDGDVVLASTFTFAASVNPIMYERCEPVFIDSDESWNLSPKLLKQAIAKSPKKPKALILTHLYGQAAKIDEILEICKNEDIKVIEDAAEALGGFYDNKALGTFGDAGVYSFNGNKIITTSGGGMLVSNDEKLVAKARYYSTQAREPLLHYEHLDYGYNYRLSNVLGAIGVGQMEVLKSRVERKRQIFDIYSNLLSDVAEFMPEIPNSYGNRWLTTLLFKEKNSHLKVIEALNKNDIESRPLWKPMHLQPVFKGAKCLVDGTSEEYFSRGICLPSGANMSDELVEKIASIVRSAL</sequence>
<gene>
    <name evidence="5" type="primary">pglE</name>
    <name evidence="5" type="ORF">CLAN_1156</name>
</gene>
<dbReference type="Proteomes" id="UP000202031">
    <property type="component" value="Chromosome"/>
</dbReference>
<dbReference type="PANTHER" id="PTHR30244">
    <property type="entry name" value="TRANSAMINASE"/>
    <property type="match status" value="1"/>
</dbReference>
<protein>
    <submittedName>
        <fullName evidence="5">UDP-4-amino-4, 6-dideoxy-alpha-D-N-acetyl-D-glucosamine transaminase</fullName>
        <ecNumber evidence="5">2.6.1.34</ecNumber>
    </submittedName>
</protein>
<evidence type="ECO:0000256" key="1">
    <source>
        <dbReference type="ARBA" id="ARBA00037999"/>
    </source>
</evidence>
<dbReference type="EMBL" id="CP015578">
    <property type="protein sequence ID" value="ARQ97882.1"/>
    <property type="molecule type" value="Genomic_DNA"/>
</dbReference>
<dbReference type="InterPro" id="IPR000653">
    <property type="entry name" value="DegT/StrS_aminotransferase"/>
</dbReference>
<dbReference type="GO" id="GO:0030170">
    <property type="term" value="F:pyridoxal phosphate binding"/>
    <property type="evidence" value="ECO:0007669"/>
    <property type="project" value="TreeGrafter"/>
</dbReference>
<feature type="active site" description="Proton acceptor" evidence="2">
    <location>
        <position position="185"/>
    </location>
</feature>
<dbReference type="Gene3D" id="3.40.640.10">
    <property type="entry name" value="Type I PLP-dependent aspartate aminotransferase-like (Major domain)"/>
    <property type="match status" value="1"/>
</dbReference>
<name>A0A1X9SNS4_9BACT</name>
<dbReference type="GO" id="GO:0047302">
    <property type="term" value="F:UDP-2-acetamido-4-amino-2,4,6-trideoxyglucose transaminase activity"/>
    <property type="evidence" value="ECO:0007669"/>
    <property type="project" value="UniProtKB-EC"/>
</dbReference>